<reference evidence="14 15" key="1">
    <citation type="submission" date="2018-05" db="EMBL/GenBank/DDBJ databases">
        <title>Genome sequencing and assembly of the regulated plant pathogen Lachnellula willkommii and related sister species for the development of diagnostic species identification markers.</title>
        <authorList>
            <person name="Giroux E."/>
            <person name="Bilodeau G."/>
        </authorList>
    </citation>
    <scope>NUCLEOTIDE SEQUENCE [LARGE SCALE GENOMIC DNA]</scope>
    <source>
        <strain evidence="14 15">CBS 268.59</strain>
    </source>
</reference>
<accession>A0A8T9BQC1</accession>
<evidence type="ECO:0000313" key="14">
    <source>
        <dbReference type="EMBL" id="TVY52723.1"/>
    </source>
</evidence>
<dbReference type="CDD" id="cd13957">
    <property type="entry name" value="PT_UbiA_Cox10"/>
    <property type="match status" value="1"/>
</dbReference>
<evidence type="ECO:0000256" key="4">
    <source>
        <dbReference type="ARBA" id="ARBA00016335"/>
    </source>
</evidence>
<dbReference type="OrthoDB" id="5211at2759"/>
<dbReference type="InterPro" id="IPR044878">
    <property type="entry name" value="UbiA_sf"/>
</dbReference>
<dbReference type="Proteomes" id="UP000469558">
    <property type="component" value="Unassembled WGS sequence"/>
</dbReference>
<evidence type="ECO:0000256" key="7">
    <source>
        <dbReference type="ARBA" id="ARBA00022946"/>
    </source>
</evidence>
<dbReference type="GO" id="GO:0008495">
    <property type="term" value="F:protoheme IX farnesyltransferase activity"/>
    <property type="evidence" value="ECO:0007669"/>
    <property type="project" value="InterPro"/>
</dbReference>
<dbReference type="InterPro" id="IPR016315">
    <property type="entry name" value="Protohaem_IX_farnesylTrfase_mt"/>
</dbReference>
<keyword evidence="11 13" id="KW-0472">Membrane</keyword>
<keyword evidence="8 13" id="KW-1133">Transmembrane helix</keyword>
<gene>
    <name evidence="14" type="primary">COX10</name>
    <name evidence="14" type="ORF">LSUE1_G010089</name>
</gene>
<feature type="transmembrane region" description="Helical" evidence="13">
    <location>
        <begin position="70"/>
        <end position="92"/>
    </location>
</feature>
<name>A0A8T9BQC1_9HELO</name>
<comment type="function">
    <text evidence="1">Converts protoheme IX and farnesyl diphosphate to heme O.</text>
</comment>
<evidence type="ECO:0000256" key="2">
    <source>
        <dbReference type="ARBA" id="ARBA00004225"/>
    </source>
</evidence>
<evidence type="ECO:0000313" key="15">
    <source>
        <dbReference type="Proteomes" id="UP000469558"/>
    </source>
</evidence>
<keyword evidence="10" id="KW-0350">Heme biosynthesis</keyword>
<feature type="transmembrane region" description="Helical" evidence="13">
    <location>
        <begin position="246"/>
        <end position="263"/>
    </location>
</feature>
<dbReference type="PIRSF" id="PIRSF001773">
    <property type="entry name" value="COX10"/>
    <property type="match status" value="1"/>
</dbReference>
<evidence type="ECO:0000256" key="1">
    <source>
        <dbReference type="ARBA" id="ARBA00004013"/>
    </source>
</evidence>
<dbReference type="AlphaFoldDB" id="A0A8T9BQC1"/>
<dbReference type="InterPro" id="IPR030470">
    <property type="entry name" value="UbiA_prenylTrfase_CS"/>
</dbReference>
<evidence type="ECO:0000256" key="13">
    <source>
        <dbReference type="SAM" id="Phobius"/>
    </source>
</evidence>
<evidence type="ECO:0000256" key="6">
    <source>
        <dbReference type="ARBA" id="ARBA00022692"/>
    </source>
</evidence>
<keyword evidence="5" id="KW-0808">Transferase</keyword>
<dbReference type="EMBL" id="QGMK01003445">
    <property type="protein sequence ID" value="TVY52723.1"/>
    <property type="molecule type" value="Genomic_DNA"/>
</dbReference>
<evidence type="ECO:0000256" key="3">
    <source>
        <dbReference type="ARBA" id="ARBA00005985"/>
    </source>
</evidence>
<keyword evidence="15" id="KW-1185">Reference proteome</keyword>
<dbReference type="GO" id="GO:0031966">
    <property type="term" value="C:mitochondrial membrane"/>
    <property type="evidence" value="ECO:0007669"/>
    <property type="project" value="UniProtKB-SubCell"/>
</dbReference>
<dbReference type="InterPro" id="IPR006369">
    <property type="entry name" value="Protohaem_IX_farnesylTrfase"/>
</dbReference>
<evidence type="ECO:0000256" key="9">
    <source>
        <dbReference type="ARBA" id="ARBA00023128"/>
    </source>
</evidence>
<evidence type="ECO:0000256" key="12">
    <source>
        <dbReference type="ARBA" id="ARBA00030253"/>
    </source>
</evidence>
<dbReference type="InterPro" id="IPR000537">
    <property type="entry name" value="UbiA_prenyltransferase"/>
</dbReference>
<dbReference type="PANTHER" id="PTHR43448:SF2">
    <property type="entry name" value="PROTOHEME IX FARNESYLTRANSFERASE, MITOCHONDRIAL"/>
    <property type="match status" value="1"/>
</dbReference>
<evidence type="ECO:0000256" key="10">
    <source>
        <dbReference type="ARBA" id="ARBA00023133"/>
    </source>
</evidence>
<evidence type="ECO:0000256" key="11">
    <source>
        <dbReference type="ARBA" id="ARBA00023136"/>
    </source>
</evidence>
<keyword evidence="6 13" id="KW-0812">Transmembrane</keyword>
<evidence type="ECO:0000256" key="5">
    <source>
        <dbReference type="ARBA" id="ARBA00022679"/>
    </source>
</evidence>
<comment type="subcellular location">
    <subcellularLocation>
        <location evidence="2">Mitochondrion membrane</location>
        <topology evidence="2">Multi-pass membrane protein</topology>
    </subcellularLocation>
</comment>
<sequence length="315" mass="35144">MASYTLYPVPELLSPSLTHTPSLSTLTLLFLTTGTTLCAASANAFNMLYEPKTDALMSRTRNRPLVRKLISTRGAVLFAVLSGLVGTTSLYFGVNPTVSFLGALNIVLYAGVYTPMKRISVLNTWSATEDGTWRELLLGERNVGGWLLAGLLLAWQFPHFMALSWSIKDEYKKAGLRMLCWVNPARNSRVALRYSLAFFPICIGLCYAGVTEWSFAVASAPANVWLVREAVRFWRLEGQKGSARGLFWASVWHLPVVMILAMVEKKGMWQRVWRAVVGEPELDDEWLEEDEEEEAVLSTSKVEGPRKTAIAISTR</sequence>
<dbReference type="GO" id="GO:0006784">
    <property type="term" value="P:heme A biosynthetic process"/>
    <property type="evidence" value="ECO:0007669"/>
    <property type="project" value="TreeGrafter"/>
</dbReference>
<comment type="caution">
    <text evidence="14">The sequence shown here is derived from an EMBL/GenBank/DDBJ whole genome shotgun (WGS) entry which is preliminary data.</text>
</comment>
<comment type="similarity">
    <text evidence="3">Belongs to the UbiA prenyltransferase family.</text>
</comment>
<proteinExistence type="inferred from homology"/>
<keyword evidence="9" id="KW-0496">Mitochondrion</keyword>
<keyword evidence="7" id="KW-0809">Transit peptide</keyword>
<protein>
    <recommendedName>
        <fullName evidence="4">Protoheme IX farnesyltransferase, mitochondrial</fullName>
    </recommendedName>
    <alternativeName>
        <fullName evidence="12">Heme O synthase</fullName>
    </alternativeName>
</protein>
<feature type="transmembrane region" description="Helical" evidence="13">
    <location>
        <begin position="26"/>
        <end position="49"/>
    </location>
</feature>
<evidence type="ECO:0000256" key="8">
    <source>
        <dbReference type="ARBA" id="ARBA00022989"/>
    </source>
</evidence>
<dbReference type="Gene3D" id="1.10.357.140">
    <property type="entry name" value="UbiA prenyltransferase"/>
    <property type="match status" value="1"/>
</dbReference>
<dbReference type="Pfam" id="PF01040">
    <property type="entry name" value="UbiA"/>
    <property type="match status" value="1"/>
</dbReference>
<feature type="transmembrane region" description="Helical" evidence="13">
    <location>
        <begin position="196"/>
        <end position="226"/>
    </location>
</feature>
<feature type="transmembrane region" description="Helical" evidence="13">
    <location>
        <begin position="143"/>
        <end position="167"/>
    </location>
</feature>
<dbReference type="PROSITE" id="PS00943">
    <property type="entry name" value="UBIA"/>
    <property type="match status" value="1"/>
</dbReference>
<organism evidence="14 15">
    <name type="scientific">Lachnellula suecica</name>
    <dbReference type="NCBI Taxonomy" id="602035"/>
    <lineage>
        <taxon>Eukaryota</taxon>
        <taxon>Fungi</taxon>
        <taxon>Dikarya</taxon>
        <taxon>Ascomycota</taxon>
        <taxon>Pezizomycotina</taxon>
        <taxon>Leotiomycetes</taxon>
        <taxon>Helotiales</taxon>
        <taxon>Lachnaceae</taxon>
        <taxon>Lachnellula</taxon>
    </lineage>
</organism>
<dbReference type="PANTHER" id="PTHR43448">
    <property type="entry name" value="PROTOHEME IX FARNESYLTRANSFERASE, MITOCHONDRIAL"/>
    <property type="match status" value="1"/>
</dbReference>